<dbReference type="KEGG" id="csj:CSK29544_04186"/>
<dbReference type="InterPro" id="IPR010843">
    <property type="entry name" value="Uncharacterised_AroM"/>
</dbReference>
<comment type="caution">
    <text evidence="1">The sequence shown here is derived from an EMBL/GenBank/DDBJ whole genome shotgun (WGS) entry which is preliminary data.</text>
</comment>
<gene>
    <name evidence="1" type="ORF">HRR37_13830</name>
</gene>
<dbReference type="OMA" id="LDCMGYT"/>
<evidence type="ECO:0000313" key="2">
    <source>
        <dbReference type="Proteomes" id="UP000548673"/>
    </source>
</evidence>
<dbReference type="Pfam" id="PF07302">
    <property type="entry name" value="AroM"/>
    <property type="match status" value="1"/>
</dbReference>
<dbReference type="NCBIfam" id="NF007788">
    <property type="entry name" value="PRK10481.1"/>
    <property type="match status" value="1"/>
</dbReference>
<dbReference type="Proteomes" id="UP000548673">
    <property type="component" value="Unassembled WGS sequence"/>
</dbReference>
<name>A0A2S9UIL3_CROSK</name>
<evidence type="ECO:0000313" key="1">
    <source>
        <dbReference type="EMBL" id="NYV43414.1"/>
    </source>
</evidence>
<sequence length="225" mass="24616">MRATLAILTIGVVPVSEILPLLTEHIDEQHITHISLMGKLSRAEAMDDYGASGHEETIITMLADGEKATVSKAKTERALQSVIEVLDNQGYDVILLMSTQRFSGLRARNAILLEPERIIPPLVASIVDGHQVGVIVPIPELMDIQAQKWQVLENPPLYALANPFYGTEDELVGAGRDLLARGADVLLLDCLGFHQKHRDLLQKALDVPVLLSNVLVARLASELLI</sequence>
<dbReference type="AlphaFoldDB" id="A0A2S9UIL3"/>
<proteinExistence type="predicted"/>
<accession>A0A2S9UIL3</accession>
<protein>
    <submittedName>
        <fullName evidence="1">AroM family protein</fullName>
    </submittedName>
</protein>
<dbReference type="EMBL" id="JABTXY010000025">
    <property type="protein sequence ID" value="NYV43414.1"/>
    <property type="molecule type" value="Genomic_DNA"/>
</dbReference>
<dbReference type="STRING" id="28141.CSK29544_04186"/>
<reference evidence="1 2" key="1">
    <citation type="submission" date="2020-05" db="EMBL/GenBank/DDBJ databases">
        <title>The draft genome of Cronobacter sakazakii strain 145005.</title>
        <authorList>
            <person name="Yang J."/>
            <person name="Liu L."/>
            <person name="Feng Y."/>
            <person name="Zong Z."/>
        </authorList>
    </citation>
    <scope>NUCLEOTIDE SEQUENCE [LARGE SCALE GENOMIC DNA]</scope>
    <source>
        <strain evidence="1 2">145005</strain>
    </source>
</reference>
<dbReference type="RefSeq" id="WP_007865143.1">
    <property type="nucleotide sequence ID" value="NZ_CABMLV010000001.1"/>
</dbReference>
<organism evidence="1 2">
    <name type="scientific">Cronobacter sakazakii</name>
    <name type="common">Enterobacter sakazakii</name>
    <dbReference type="NCBI Taxonomy" id="28141"/>
    <lineage>
        <taxon>Bacteria</taxon>
        <taxon>Pseudomonadati</taxon>
        <taxon>Pseudomonadota</taxon>
        <taxon>Gammaproteobacteria</taxon>
        <taxon>Enterobacterales</taxon>
        <taxon>Enterobacteriaceae</taxon>
        <taxon>Cronobacter</taxon>
    </lineage>
</organism>
<dbReference type="GeneID" id="56731696"/>